<evidence type="ECO:0000313" key="2">
    <source>
        <dbReference type="EMBL" id="JAN52662.1"/>
    </source>
</evidence>
<feature type="compositionally biased region" description="Polar residues" evidence="1">
    <location>
        <begin position="364"/>
        <end position="380"/>
    </location>
</feature>
<dbReference type="InterPro" id="IPR020422">
    <property type="entry name" value="TYR_PHOSPHATASE_DUAL_dom"/>
</dbReference>
<feature type="compositionally biased region" description="Polar residues" evidence="1">
    <location>
        <begin position="261"/>
        <end position="298"/>
    </location>
</feature>
<proteinExistence type="predicted"/>
<dbReference type="InterPro" id="IPR051029">
    <property type="entry name" value="mRNA_Capping_Enz/RNA_Phosphat"/>
</dbReference>
<dbReference type="PANTHER" id="PTHR10367">
    <property type="entry name" value="MRNA-CAPPING ENZYME"/>
    <property type="match status" value="1"/>
</dbReference>
<dbReference type="PROSITE" id="PS00383">
    <property type="entry name" value="TYR_PHOSPHATASE_1"/>
    <property type="match status" value="1"/>
</dbReference>
<name>A0A0P6FVQ8_9CRUS</name>
<dbReference type="InterPro" id="IPR003595">
    <property type="entry name" value="Tyr_Pase_cat"/>
</dbReference>
<dbReference type="AlphaFoldDB" id="A0A0P6FVQ8"/>
<dbReference type="SMART" id="SM00404">
    <property type="entry name" value="PTPc_motif"/>
    <property type="match status" value="1"/>
</dbReference>
<evidence type="ECO:0000256" key="1">
    <source>
        <dbReference type="SAM" id="MobiDB-lite"/>
    </source>
</evidence>
<feature type="compositionally biased region" description="Basic and acidic residues" evidence="1">
    <location>
        <begin position="441"/>
        <end position="467"/>
    </location>
</feature>
<feature type="compositionally biased region" description="Basic residues" evidence="1">
    <location>
        <begin position="468"/>
        <end position="478"/>
    </location>
</feature>
<dbReference type="Pfam" id="PF00782">
    <property type="entry name" value="DSPc"/>
    <property type="match status" value="1"/>
</dbReference>
<dbReference type="GO" id="GO:0004651">
    <property type="term" value="F:polynucleotide 5'-phosphatase activity"/>
    <property type="evidence" value="ECO:0007669"/>
    <property type="project" value="TreeGrafter"/>
</dbReference>
<dbReference type="OrthoDB" id="428974at2759"/>
<dbReference type="SUPFAM" id="SSF52799">
    <property type="entry name" value="(Phosphotyrosine protein) phosphatases II"/>
    <property type="match status" value="1"/>
</dbReference>
<dbReference type="PANTHER" id="PTHR10367:SF9">
    <property type="entry name" value="DUAL-SPECIFICITY PHOSPHATASE 11 (RNA_RNP COMPLEX 1-INTERACTING)"/>
    <property type="match status" value="1"/>
</dbReference>
<organism evidence="2">
    <name type="scientific">Daphnia magna</name>
    <dbReference type="NCBI Taxonomy" id="35525"/>
    <lineage>
        <taxon>Eukaryota</taxon>
        <taxon>Metazoa</taxon>
        <taxon>Ecdysozoa</taxon>
        <taxon>Arthropoda</taxon>
        <taxon>Crustacea</taxon>
        <taxon>Branchiopoda</taxon>
        <taxon>Diplostraca</taxon>
        <taxon>Cladocera</taxon>
        <taxon>Anomopoda</taxon>
        <taxon>Daphniidae</taxon>
        <taxon>Daphnia</taxon>
    </lineage>
</organism>
<dbReference type="PROSITE" id="PS50056">
    <property type="entry name" value="TYR_PHOSPHATASE_2"/>
    <property type="match status" value="1"/>
</dbReference>
<dbReference type="InterPro" id="IPR000340">
    <property type="entry name" value="Dual-sp_phosphatase_cat-dom"/>
</dbReference>
<dbReference type="EMBL" id="GDIQ01042075">
    <property type="protein sequence ID" value="JAN52662.1"/>
    <property type="molecule type" value="Transcribed_RNA"/>
</dbReference>
<feature type="region of interest" description="Disordered" evidence="1">
    <location>
        <begin position="228"/>
        <end position="309"/>
    </location>
</feature>
<feature type="compositionally biased region" description="Basic and acidic residues" evidence="1">
    <location>
        <begin position="338"/>
        <end position="362"/>
    </location>
</feature>
<accession>A0A0P6FVQ8</accession>
<dbReference type="SMART" id="SM00195">
    <property type="entry name" value="DSPc"/>
    <property type="match status" value="1"/>
</dbReference>
<reference evidence="2" key="1">
    <citation type="submission" date="2015-10" db="EMBL/GenBank/DDBJ databases">
        <title>EvidentialGene: Evidence-directed Construction of Complete mRNA Transcriptomes without Genomes.</title>
        <authorList>
            <person name="Gilbert D.G."/>
        </authorList>
    </citation>
    <scope>NUCLEOTIDE SEQUENCE</scope>
</reference>
<dbReference type="InterPro" id="IPR029021">
    <property type="entry name" value="Prot-tyrosine_phosphatase-like"/>
</dbReference>
<sequence length="487" mass="55081">MGKGKNGLPDRWLDYISIGQEIRGVPIIACKVPLREDLLRCSLRREHWFTPDNLVEMVPNVGCIVDLTATSRYYNPQVFIERGIHHEKIFCAGHVVPKSKTVRRFFQVVDDFLHNVNSRGKVLMVHCTHGLNRTGYLVSRYMVERRGFQPADAIAAFNEARGHCIERENYLEDLHGRNTCTDPAPLYQNSGAGYHDDDQACASYEHEEERPTSSNGFNCHVGQARRWQPNEQPPFAGHRGPQRQAHPEPSVHNQDERSAGHHSQPNTWRQGQGSGNRSHGQASQHVNKPSTTAYQGRTKSPVPPTGYYGQHKGSYYHNVPTCQGPAVPKHIRFAELSPHHENEARMDNSDDRRNLASRERGRSKVNQLVQQGGNNRSKSPAVQVVGERRRNPSASEASTSKVRERSQNRSRRNVPDDQSTSSVEVCYDSRLEEPPPVQGQEFRHPSSREKPRDQRERTGSGQADRRASGKKMRHKTAKRGSSNVVDD</sequence>
<dbReference type="Gene3D" id="3.90.190.10">
    <property type="entry name" value="Protein tyrosine phosphatase superfamily"/>
    <property type="match status" value="1"/>
</dbReference>
<dbReference type="InterPro" id="IPR000387">
    <property type="entry name" value="Tyr_Pase_dom"/>
</dbReference>
<feature type="region of interest" description="Disordered" evidence="1">
    <location>
        <begin position="338"/>
        <end position="487"/>
    </location>
</feature>
<dbReference type="InterPro" id="IPR016130">
    <property type="entry name" value="Tyr_Pase_AS"/>
</dbReference>
<protein>
    <submittedName>
        <fullName evidence="2">Putative RNA/RNP complex-1-interacting phosphatase</fullName>
    </submittedName>
</protein>